<sequence>MATACVGVTSCFTTFCTTSRRCSDQRVRVPVAKSGLTLKHPPYELDALEPYMSKKSLEFHWGKHHRAYVDNLNKQIEGTEYEKNTLEELVTNSFHRGNPGAVFNNAGQVWNHDFFWESMKPEGGKGPNGELLEKINVDFGSYDEFVRQFKEAALSQFGSGWAWLLLKDKKLAVEKTSNAFNPLIWGHIPLLVIDVWEHAYYLDFQNQRADYVSTFIDNLVNWDAVSARLERAKVFVNWGVQEVPKGF</sequence>
<proteinExistence type="evidence at transcript level"/>
<dbReference type="PIRSF" id="PIRSF000349">
    <property type="entry name" value="SODismutase"/>
    <property type="match status" value="1"/>
</dbReference>
<dbReference type="FunFam" id="1.10.287.990:FF:000002">
    <property type="entry name" value="Superoxide dismutase"/>
    <property type="match status" value="1"/>
</dbReference>
<comment type="cofactor">
    <cofactor evidence="1">
        <name>Fe cation</name>
        <dbReference type="ChEBI" id="CHEBI:24875"/>
    </cofactor>
</comment>
<feature type="domain" description="Manganese/iron superoxide dismutase N-terminal" evidence="9">
    <location>
        <begin position="37"/>
        <end position="120"/>
    </location>
</feature>
<dbReference type="InterPro" id="IPR019833">
    <property type="entry name" value="Mn/Fe_SOD_BS"/>
</dbReference>
<dbReference type="InterPro" id="IPR019832">
    <property type="entry name" value="Mn/Fe_SOD_C"/>
</dbReference>
<evidence type="ECO:0000259" key="9">
    <source>
        <dbReference type="Pfam" id="PF00081"/>
    </source>
</evidence>
<dbReference type="PROSITE" id="PS00088">
    <property type="entry name" value="SOD_MN"/>
    <property type="match status" value="1"/>
</dbReference>
<dbReference type="PANTHER" id="PTHR42769:SF3">
    <property type="entry name" value="SUPEROXIDE DISMUTASE [FE] 2, CHLOROPLASTIC"/>
    <property type="match status" value="1"/>
</dbReference>
<dbReference type="PRINTS" id="PR01703">
    <property type="entry name" value="MNSODISMTASE"/>
</dbReference>
<feature type="binding site" evidence="7">
    <location>
        <position position="194"/>
    </location>
    <ligand>
        <name>Mn(2+)</name>
        <dbReference type="ChEBI" id="CHEBI:29035"/>
    </ligand>
</feature>
<feature type="binding site" evidence="7">
    <location>
        <position position="112"/>
    </location>
    <ligand>
        <name>Mn(2+)</name>
        <dbReference type="ChEBI" id="CHEBI:29035"/>
    </ligand>
</feature>
<protein>
    <recommendedName>
        <fullName evidence="3 8">Superoxide dismutase</fullName>
        <ecNumber evidence="3 8">1.15.1.1</ecNumber>
    </recommendedName>
</protein>
<comment type="similarity">
    <text evidence="2 8">Belongs to the iron/manganese superoxide dismutase family.</text>
</comment>
<feature type="domain" description="Manganese/iron superoxide dismutase C-terminal" evidence="10">
    <location>
        <begin position="127"/>
        <end position="228"/>
    </location>
</feature>
<feature type="binding site" evidence="7">
    <location>
        <position position="60"/>
    </location>
    <ligand>
        <name>Mn(2+)</name>
        <dbReference type="ChEBI" id="CHEBI:29035"/>
    </ligand>
</feature>
<dbReference type="EC" id="1.15.1.1" evidence="3 8"/>
<dbReference type="Gene3D" id="3.55.40.20">
    <property type="entry name" value="Iron/manganese superoxide dismutase, C-terminal domain"/>
    <property type="match status" value="1"/>
</dbReference>
<feature type="binding site" evidence="7">
    <location>
        <position position="198"/>
    </location>
    <ligand>
        <name>Mn(2+)</name>
        <dbReference type="ChEBI" id="CHEBI:29035"/>
    </ligand>
</feature>
<dbReference type="PANTHER" id="PTHR42769">
    <property type="entry name" value="SUPEROXIDE DISMUTASE"/>
    <property type="match status" value="1"/>
</dbReference>
<dbReference type="Pfam" id="PF02777">
    <property type="entry name" value="Sod_Fe_C"/>
    <property type="match status" value="1"/>
</dbReference>
<evidence type="ECO:0000256" key="7">
    <source>
        <dbReference type="PIRSR" id="PIRSR000349-1"/>
    </source>
</evidence>
<evidence type="ECO:0000256" key="8">
    <source>
        <dbReference type="RuleBase" id="RU000414"/>
    </source>
</evidence>
<dbReference type="SMR" id="A0A0C5LPU4"/>
<keyword evidence="5 8" id="KW-0560">Oxidoreductase</keyword>
<dbReference type="InterPro" id="IPR001189">
    <property type="entry name" value="Mn/Fe_SOD"/>
</dbReference>
<gene>
    <name evidence="11" type="primary">FeSOD</name>
</gene>
<dbReference type="AlphaFoldDB" id="A0A0C5LPU4"/>
<evidence type="ECO:0000256" key="3">
    <source>
        <dbReference type="ARBA" id="ARBA00012682"/>
    </source>
</evidence>
<keyword evidence="6" id="KW-0408">Iron</keyword>
<dbReference type="EMBL" id="KP036622">
    <property type="protein sequence ID" value="AJP77020.1"/>
    <property type="molecule type" value="mRNA"/>
</dbReference>
<evidence type="ECO:0000256" key="5">
    <source>
        <dbReference type="ARBA" id="ARBA00023002"/>
    </source>
</evidence>
<evidence type="ECO:0000256" key="1">
    <source>
        <dbReference type="ARBA" id="ARBA00001962"/>
    </source>
</evidence>
<dbReference type="SUPFAM" id="SSF46609">
    <property type="entry name" value="Fe,Mn superoxide dismutase (SOD), N-terminal domain"/>
    <property type="match status" value="1"/>
</dbReference>
<name>A0A0C5LPU4_9TRAC</name>
<evidence type="ECO:0000256" key="6">
    <source>
        <dbReference type="ARBA" id="ARBA00023004"/>
    </source>
</evidence>
<accession>A0A0C5LPU4</accession>
<dbReference type="Gene3D" id="1.10.287.990">
    <property type="entry name" value="Fe,Mn superoxide dismutase (SOD) domain"/>
    <property type="match status" value="1"/>
</dbReference>
<dbReference type="FunFam" id="3.55.40.20:FF:000004">
    <property type="entry name" value="Superoxide dismutase [Fe]"/>
    <property type="match status" value="1"/>
</dbReference>
<reference evidence="11" key="1">
    <citation type="submission" date="2014-10" db="EMBL/GenBank/DDBJ databases">
        <title>Cloning, Expressing and Characterization of Fe-SOD from Isoetes sinensis.</title>
        <authorList>
            <person name="Xu Y."/>
            <person name="Dai X.L."/>
            <person name="Liu B.D."/>
            <person name="Wang Q.X."/>
        </authorList>
    </citation>
    <scope>NUCLEOTIDE SEQUENCE</scope>
</reference>
<evidence type="ECO:0000256" key="4">
    <source>
        <dbReference type="ARBA" id="ARBA00022723"/>
    </source>
</evidence>
<evidence type="ECO:0000259" key="10">
    <source>
        <dbReference type="Pfam" id="PF02777"/>
    </source>
</evidence>
<dbReference type="InterPro" id="IPR036324">
    <property type="entry name" value="Mn/Fe_SOD_N_sf"/>
</dbReference>
<dbReference type="GO" id="GO:0004784">
    <property type="term" value="F:superoxide dismutase activity"/>
    <property type="evidence" value="ECO:0007669"/>
    <property type="project" value="UniProtKB-EC"/>
</dbReference>
<dbReference type="InterPro" id="IPR019831">
    <property type="entry name" value="Mn/Fe_SOD_N"/>
</dbReference>
<evidence type="ECO:0000313" key="11">
    <source>
        <dbReference type="EMBL" id="AJP77020.1"/>
    </source>
</evidence>
<organism evidence="11">
    <name type="scientific">Isoetes sinensis</name>
    <dbReference type="NCBI Taxonomy" id="283158"/>
    <lineage>
        <taxon>Eukaryota</taxon>
        <taxon>Viridiplantae</taxon>
        <taxon>Streptophyta</taxon>
        <taxon>Embryophyta</taxon>
        <taxon>Tracheophyta</taxon>
        <taxon>Lycopodiopsida</taxon>
        <taxon>Isoetales</taxon>
        <taxon>Isoetaceae</taxon>
        <taxon>Isoetes</taxon>
    </lineage>
</organism>
<dbReference type="SUPFAM" id="SSF54719">
    <property type="entry name" value="Fe,Mn superoxide dismutase (SOD), C-terminal domain"/>
    <property type="match status" value="1"/>
</dbReference>
<comment type="catalytic activity">
    <reaction evidence="8">
        <text>2 superoxide + 2 H(+) = H2O2 + O2</text>
        <dbReference type="Rhea" id="RHEA:20696"/>
        <dbReference type="ChEBI" id="CHEBI:15378"/>
        <dbReference type="ChEBI" id="CHEBI:15379"/>
        <dbReference type="ChEBI" id="CHEBI:16240"/>
        <dbReference type="ChEBI" id="CHEBI:18421"/>
        <dbReference type="EC" id="1.15.1.1"/>
    </reaction>
</comment>
<dbReference type="GO" id="GO:0046872">
    <property type="term" value="F:metal ion binding"/>
    <property type="evidence" value="ECO:0007669"/>
    <property type="project" value="UniProtKB-KW"/>
</dbReference>
<comment type="function">
    <text evidence="8">Destroys radicals which are normally produced within the cells and which are toxic to biological systems.</text>
</comment>
<dbReference type="InterPro" id="IPR036314">
    <property type="entry name" value="SOD_C_sf"/>
</dbReference>
<keyword evidence="4 7" id="KW-0479">Metal-binding</keyword>
<evidence type="ECO:0000256" key="2">
    <source>
        <dbReference type="ARBA" id="ARBA00008714"/>
    </source>
</evidence>
<dbReference type="Pfam" id="PF00081">
    <property type="entry name" value="Sod_Fe_N"/>
    <property type="match status" value="1"/>
</dbReference>
<dbReference type="GO" id="GO:0042644">
    <property type="term" value="C:chloroplast nucleoid"/>
    <property type="evidence" value="ECO:0007669"/>
    <property type="project" value="TreeGrafter"/>
</dbReference>